<sequence length="312" mass="34378">MFEPTQREVDNTLEQSMAMFQRAEVGEVPALEPRKPGRILLVLDGFAQDELGIGIVDRLRQRLGCQVAILDLGTAKSTSKHISIPDWSEQLDPDSISPDQPEPYEKILAAVSDWQAELALVPCPFGRDFESIGSDSTGTVIDVLLARSPVPVLTTRAPFHPKGDVFSRMRIMLFGENEAAAMAARWSVGLVHPEGSLELVLIVEEEFYENVREAMNSIKPDVKISIESLENALVQTHARLHVALQRSAAKLGFDYSLNVQPPGERKPLRVDDPASTPPLLVLAHERTDSASQGHVSSYIRNSPNPVLIIHVD</sequence>
<evidence type="ECO:0000313" key="1">
    <source>
        <dbReference type="EMBL" id="QEG34874.1"/>
    </source>
</evidence>
<gene>
    <name evidence="1" type="ORF">Pr1d_21620</name>
</gene>
<protein>
    <recommendedName>
        <fullName evidence="3">Universal stress protein family protein</fullName>
    </recommendedName>
</protein>
<proteinExistence type="predicted"/>
<keyword evidence="2" id="KW-1185">Reference proteome</keyword>
<dbReference type="Proteomes" id="UP000323917">
    <property type="component" value="Chromosome"/>
</dbReference>
<name>A0A5B9Q786_9BACT</name>
<reference evidence="1 2" key="1">
    <citation type="submission" date="2019-08" db="EMBL/GenBank/DDBJ databases">
        <title>Deep-cultivation of Planctomycetes and their phenomic and genomic characterization uncovers novel biology.</title>
        <authorList>
            <person name="Wiegand S."/>
            <person name="Jogler M."/>
            <person name="Boedeker C."/>
            <person name="Pinto D."/>
            <person name="Vollmers J."/>
            <person name="Rivas-Marin E."/>
            <person name="Kohn T."/>
            <person name="Peeters S.H."/>
            <person name="Heuer A."/>
            <person name="Rast P."/>
            <person name="Oberbeckmann S."/>
            <person name="Bunk B."/>
            <person name="Jeske O."/>
            <person name="Meyerdierks A."/>
            <person name="Storesund J.E."/>
            <person name="Kallscheuer N."/>
            <person name="Luecker S."/>
            <person name="Lage O.M."/>
            <person name="Pohl T."/>
            <person name="Merkel B.J."/>
            <person name="Hornburger P."/>
            <person name="Mueller R.-W."/>
            <person name="Bruemmer F."/>
            <person name="Labrenz M."/>
            <person name="Spormann A.M."/>
            <person name="Op den Camp H."/>
            <person name="Overmann J."/>
            <person name="Amann R."/>
            <person name="Jetten M.S.M."/>
            <person name="Mascher T."/>
            <person name="Medema M.H."/>
            <person name="Devos D.P."/>
            <person name="Kaster A.-K."/>
            <person name="Ovreas L."/>
            <person name="Rohde M."/>
            <person name="Galperin M.Y."/>
            <person name="Jogler C."/>
        </authorList>
    </citation>
    <scope>NUCLEOTIDE SEQUENCE [LARGE SCALE GENOMIC DNA]</scope>
    <source>
        <strain evidence="1 2">Pr1d</strain>
    </source>
</reference>
<dbReference type="AlphaFoldDB" id="A0A5B9Q786"/>
<organism evidence="1 2">
    <name type="scientific">Bythopirellula goksoeyrii</name>
    <dbReference type="NCBI Taxonomy" id="1400387"/>
    <lineage>
        <taxon>Bacteria</taxon>
        <taxon>Pseudomonadati</taxon>
        <taxon>Planctomycetota</taxon>
        <taxon>Planctomycetia</taxon>
        <taxon>Pirellulales</taxon>
        <taxon>Lacipirellulaceae</taxon>
        <taxon>Bythopirellula</taxon>
    </lineage>
</organism>
<accession>A0A5B9Q786</accession>
<dbReference type="KEGG" id="bgok:Pr1d_21620"/>
<dbReference type="RefSeq" id="WP_148073459.1">
    <property type="nucleotide sequence ID" value="NZ_CP042913.1"/>
</dbReference>
<dbReference type="EMBL" id="CP042913">
    <property type="protein sequence ID" value="QEG34874.1"/>
    <property type="molecule type" value="Genomic_DNA"/>
</dbReference>
<evidence type="ECO:0000313" key="2">
    <source>
        <dbReference type="Proteomes" id="UP000323917"/>
    </source>
</evidence>
<dbReference type="OrthoDB" id="249888at2"/>
<evidence type="ECO:0008006" key="3">
    <source>
        <dbReference type="Google" id="ProtNLM"/>
    </source>
</evidence>